<evidence type="ECO:0000313" key="1">
    <source>
        <dbReference type="EMBL" id="KAF0874635.1"/>
    </source>
</evidence>
<dbReference type="AlphaFoldDB" id="A0A6G1AFN7"/>
<accession>A0A6G1AFN7</accession>
<proteinExistence type="predicted"/>
<dbReference type="EMBL" id="VOAJ01005348">
    <property type="protein sequence ID" value="KAF0874635.1"/>
    <property type="molecule type" value="Genomic_DNA"/>
</dbReference>
<evidence type="ECO:0000313" key="2">
    <source>
        <dbReference type="Proteomes" id="UP000475037"/>
    </source>
</evidence>
<name>A0A6G1AFN7_CROCR</name>
<protein>
    <submittedName>
        <fullName evidence="1">LORF2 protein</fullName>
    </submittedName>
</protein>
<organism evidence="1 2">
    <name type="scientific">Crocuta crocuta</name>
    <name type="common">Spotted hyena</name>
    <dbReference type="NCBI Taxonomy" id="9678"/>
    <lineage>
        <taxon>Eukaryota</taxon>
        <taxon>Metazoa</taxon>
        <taxon>Chordata</taxon>
        <taxon>Craniata</taxon>
        <taxon>Vertebrata</taxon>
        <taxon>Euteleostomi</taxon>
        <taxon>Mammalia</taxon>
        <taxon>Eutheria</taxon>
        <taxon>Laurasiatheria</taxon>
        <taxon>Carnivora</taxon>
        <taxon>Feliformia</taxon>
        <taxon>Hyaenidae</taxon>
        <taxon>Crocuta</taxon>
    </lineage>
</organism>
<dbReference type="Proteomes" id="UP000475037">
    <property type="component" value="Unassembled WGS sequence"/>
</dbReference>
<reference evidence="1 2" key="1">
    <citation type="submission" date="2019-11" db="EMBL/GenBank/DDBJ databases">
        <authorList>
            <person name="Yang C."/>
            <person name="Li F."/>
        </authorList>
    </citation>
    <scope>NUCLEOTIDE SEQUENCE [LARGE SCALE GENOMIC DNA]</scope>
    <source>
        <strain evidence="1">KB4526</strain>
        <tissue evidence="1">Muscle</tissue>
    </source>
</reference>
<keyword evidence="2" id="KW-1185">Reference proteome</keyword>
<comment type="caution">
    <text evidence="1">The sequence shown here is derived from an EMBL/GenBank/DDBJ whole genome shotgun (WGS) entry which is preliminary data.</text>
</comment>
<dbReference type="PANTHER" id="PTHR31635">
    <property type="entry name" value="REVERSE TRANSCRIPTASE DOMAIN-CONTAINING PROTEIN-RELATED"/>
    <property type="match status" value="1"/>
</dbReference>
<sequence length="117" mass="13954">IKNEEVKLFLFAVNRILYMENPKDYTGKLLKIMSEFSRFARKNINLQKSVMFLYTNNELYGKIRYIGINLSTEAKDVYNENDKTLIKEIKEDTNKWKDIPCSWIERNKIVKISILPK</sequence>
<dbReference type="PANTHER" id="PTHR31635:SF196">
    <property type="entry name" value="REVERSE TRANSCRIPTASE DOMAIN-CONTAINING PROTEIN-RELATED"/>
    <property type="match status" value="1"/>
</dbReference>
<feature type="non-terminal residue" evidence="1">
    <location>
        <position position="1"/>
    </location>
</feature>
<gene>
    <name evidence="1" type="ORF">FOF47_R04022</name>
</gene>
<feature type="non-terminal residue" evidence="1">
    <location>
        <position position="117"/>
    </location>
</feature>